<dbReference type="PANTHER" id="PTHR10884">
    <property type="entry name" value="NADH DEHYDROGENASE UBIQUINONE IRON-SULFUR PROTEIN 3"/>
    <property type="match status" value="1"/>
</dbReference>
<dbReference type="NCBIfam" id="TIGR01961">
    <property type="entry name" value="NuoC_fam"/>
    <property type="match status" value="1"/>
</dbReference>
<dbReference type="Proteomes" id="UP000184041">
    <property type="component" value="Unassembled WGS sequence"/>
</dbReference>
<keyword evidence="3" id="KW-0830">Ubiquinone</keyword>
<comment type="catalytic activity">
    <reaction evidence="3">
        <text>a quinone + NADH + 5 H(+)(in) = a quinol + NAD(+) + 4 H(+)(out)</text>
        <dbReference type="Rhea" id="RHEA:57888"/>
        <dbReference type="ChEBI" id="CHEBI:15378"/>
        <dbReference type="ChEBI" id="CHEBI:24646"/>
        <dbReference type="ChEBI" id="CHEBI:57540"/>
        <dbReference type="ChEBI" id="CHEBI:57945"/>
        <dbReference type="ChEBI" id="CHEBI:132124"/>
    </reaction>
</comment>
<dbReference type="GO" id="GO:0050136">
    <property type="term" value="F:NADH dehydrogenase (quinone) (non-electrogenic) activity"/>
    <property type="evidence" value="ECO:0007669"/>
    <property type="project" value="UniProtKB-UniRule"/>
</dbReference>
<dbReference type="SUPFAM" id="SSF143243">
    <property type="entry name" value="Nqo5-like"/>
    <property type="match status" value="1"/>
</dbReference>
<feature type="domain" description="NADH:ubiquinone oxidoreductase 30kDa subunit" evidence="4">
    <location>
        <begin position="36"/>
        <end position="153"/>
    </location>
</feature>
<dbReference type="EMBL" id="FQUS01000001">
    <property type="protein sequence ID" value="SHE36139.1"/>
    <property type="molecule type" value="Genomic_DNA"/>
</dbReference>
<dbReference type="HAMAP" id="MF_01357">
    <property type="entry name" value="NDH1_NuoC"/>
    <property type="match status" value="1"/>
</dbReference>
<accession>A0A1M4SVB9</accession>
<dbReference type="EC" id="7.1.1.-" evidence="3"/>
<evidence type="ECO:0000256" key="3">
    <source>
        <dbReference type="HAMAP-Rule" id="MF_01357"/>
    </source>
</evidence>
<gene>
    <name evidence="3" type="primary">nuoC</name>
    <name evidence="5" type="ORF">SAMN05443144_101132</name>
</gene>
<comment type="subcellular location">
    <subcellularLocation>
        <location evidence="3">Cell membrane</location>
        <topology evidence="3">Peripheral membrane protein</topology>
        <orientation evidence="3">Cytoplasmic side</orientation>
    </subcellularLocation>
</comment>
<keyword evidence="3" id="KW-1278">Translocase</keyword>
<dbReference type="InterPro" id="IPR037232">
    <property type="entry name" value="NADH_quin_OxRdtase_su_C/D-like"/>
</dbReference>
<dbReference type="RefSeq" id="WP_073058886.1">
    <property type="nucleotide sequence ID" value="NZ_FQUS01000001.1"/>
</dbReference>
<protein>
    <recommendedName>
        <fullName evidence="3">NADH-quinone oxidoreductase subunit C</fullName>
        <ecNumber evidence="3">7.1.1.-</ecNumber>
    </recommendedName>
    <alternativeName>
        <fullName evidence="3">NADH dehydrogenase I subunit C</fullName>
    </alternativeName>
    <alternativeName>
        <fullName evidence="3">NDH-1 subunit C</fullName>
    </alternativeName>
</protein>
<dbReference type="GO" id="GO:0048038">
    <property type="term" value="F:quinone binding"/>
    <property type="evidence" value="ECO:0007669"/>
    <property type="project" value="UniProtKB-KW"/>
</dbReference>
<comment type="subunit">
    <text evidence="3">NDH-1 is composed of 14 different subunits. Subunits NuoB, C, D, E, F, and G constitute the peripheral sector of the complex.</text>
</comment>
<keyword evidence="3" id="KW-0520">NAD</keyword>
<keyword evidence="3" id="KW-0472">Membrane</keyword>
<evidence type="ECO:0000313" key="5">
    <source>
        <dbReference type="EMBL" id="SHE36139.1"/>
    </source>
</evidence>
<name>A0A1M4SVB9_9BACT</name>
<dbReference type="Gene3D" id="3.30.460.80">
    <property type="entry name" value="NADH:ubiquinone oxidoreductase, 30kDa subunit"/>
    <property type="match status" value="1"/>
</dbReference>
<evidence type="ECO:0000313" key="6">
    <source>
        <dbReference type="Proteomes" id="UP000184041"/>
    </source>
</evidence>
<dbReference type="STRING" id="1194090.SAMN05443144_101132"/>
<comment type="function">
    <text evidence="3">NDH-1 shuttles electrons from NADH, via FMN and iron-sulfur (Fe-S) centers, to quinones in the respiratory chain. The immediate electron acceptor for the enzyme in this species is believed to be ubiquinone. Couples the redox reaction to proton translocation (for every two electrons transferred, four hydrogen ions are translocated across the cytoplasmic membrane), and thus conserves the redox energy in a proton gradient.</text>
</comment>
<proteinExistence type="inferred from homology"/>
<dbReference type="GO" id="GO:0008137">
    <property type="term" value="F:NADH dehydrogenase (ubiquinone) activity"/>
    <property type="evidence" value="ECO:0007669"/>
    <property type="project" value="InterPro"/>
</dbReference>
<comment type="similarity">
    <text evidence="1 3">Belongs to the complex I 30 kDa subunit family.</text>
</comment>
<reference evidence="5 6" key="1">
    <citation type="submission" date="2016-11" db="EMBL/GenBank/DDBJ databases">
        <authorList>
            <person name="Jaros S."/>
            <person name="Januszkiewicz K."/>
            <person name="Wedrychowicz H."/>
        </authorList>
    </citation>
    <scope>NUCLEOTIDE SEQUENCE [LARGE SCALE GENOMIC DNA]</scope>
    <source>
        <strain evidence="5 6">DSM 21986</strain>
    </source>
</reference>
<dbReference type="OrthoDB" id="9803286at2"/>
<dbReference type="InterPro" id="IPR001268">
    <property type="entry name" value="NADH_UbQ_OxRdtase_30kDa_su"/>
</dbReference>
<keyword evidence="3" id="KW-0874">Quinone</keyword>
<sequence length="170" mass="19942">MDLELSETHQTVVDGLSEEFSDAFIEVYQSSGDTFIRVESGAIVDICRYLKNEQHFIYLSDIFGIDRFTSRERFEVVYNLISLRAREHLFIKVRLPEENPVIESVTGVWKSANWMEREVYDMFGIEFTNHPDFRRIFMPEDFDYFPLRKEFPLLGIPGSIDLPSTTPDPE</sequence>
<dbReference type="GO" id="GO:0005886">
    <property type="term" value="C:plasma membrane"/>
    <property type="evidence" value="ECO:0007669"/>
    <property type="project" value="UniProtKB-SubCell"/>
</dbReference>
<evidence type="ECO:0000256" key="2">
    <source>
        <dbReference type="ARBA" id="ARBA00022448"/>
    </source>
</evidence>
<evidence type="ECO:0000259" key="4">
    <source>
        <dbReference type="Pfam" id="PF00329"/>
    </source>
</evidence>
<keyword evidence="6" id="KW-1185">Reference proteome</keyword>
<dbReference type="PANTHER" id="PTHR10884:SF14">
    <property type="entry name" value="NADH DEHYDROGENASE [UBIQUINONE] IRON-SULFUR PROTEIN 3, MITOCHONDRIAL"/>
    <property type="match status" value="1"/>
</dbReference>
<dbReference type="InterPro" id="IPR010218">
    <property type="entry name" value="NADH_DH_suC"/>
</dbReference>
<organism evidence="5 6">
    <name type="scientific">Fodinibius roseus</name>
    <dbReference type="NCBI Taxonomy" id="1194090"/>
    <lineage>
        <taxon>Bacteria</taxon>
        <taxon>Pseudomonadati</taxon>
        <taxon>Balneolota</taxon>
        <taxon>Balneolia</taxon>
        <taxon>Balneolales</taxon>
        <taxon>Balneolaceae</taxon>
        <taxon>Fodinibius</taxon>
    </lineage>
</organism>
<evidence type="ECO:0000256" key="1">
    <source>
        <dbReference type="ARBA" id="ARBA00007569"/>
    </source>
</evidence>
<keyword evidence="2 3" id="KW-0813">Transport</keyword>
<dbReference type="AlphaFoldDB" id="A0A1M4SVB9"/>
<keyword evidence="3" id="KW-1003">Cell membrane</keyword>
<dbReference type="Pfam" id="PF00329">
    <property type="entry name" value="Complex1_30kDa"/>
    <property type="match status" value="1"/>
</dbReference>